<feature type="compositionally biased region" description="Basic and acidic residues" evidence="2">
    <location>
        <begin position="314"/>
        <end position="335"/>
    </location>
</feature>
<feature type="region of interest" description="Disordered" evidence="2">
    <location>
        <begin position="1"/>
        <end position="20"/>
    </location>
</feature>
<dbReference type="AlphaFoldDB" id="A0A8W8KIG8"/>
<dbReference type="Gene3D" id="4.10.60.10">
    <property type="entry name" value="Zinc finger, CCHC-type"/>
    <property type="match status" value="1"/>
</dbReference>
<dbReference type="InterPro" id="IPR036875">
    <property type="entry name" value="Znf_CCHC_sf"/>
</dbReference>
<evidence type="ECO:0000259" key="3">
    <source>
        <dbReference type="PROSITE" id="PS50158"/>
    </source>
</evidence>
<feature type="compositionally biased region" description="Basic and acidic residues" evidence="2">
    <location>
        <begin position="281"/>
        <end position="304"/>
    </location>
</feature>
<dbReference type="PANTHER" id="PTHR22639:SF3">
    <property type="entry name" value="ZINC FINGER CCHC DOMAIN-CONTAINING PROTEIN 3"/>
    <property type="match status" value="1"/>
</dbReference>
<organism evidence="4 5">
    <name type="scientific">Magallana gigas</name>
    <name type="common">Pacific oyster</name>
    <name type="synonym">Crassostrea gigas</name>
    <dbReference type="NCBI Taxonomy" id="29159"/>
    <lineage>
        <taxon>Eukaryota</taxon>
        <taxon>Metazoa</taxon>
        <taxon>Spiralia</taxon>
        <taxon>Lophotrochozoa</taxon>
        <taxon>Mollusca</taxon>
        <taxon>Bivalvia</taxon>
        <taxon>Autobranchia</taxon>
        <taxon>Pteriomorphia</taxon>
        <taxon>Ostreida</taxon>
        <taxon>Ostreoidea</taxon>
        <taxon>Ostreidae</taxon>
        <taxon>Magallana</taxon>
    </lineage>
</organism>
<keyword evidence="1" id="KW-0862">Zinc</keyword>
<evidence type="ECO:0000256" key="1">
    <source>
        <dbReference type="PROSITE-ProRule" id="PRU00047"/>
    </source>
</evidence>
<feature type="domain" description="CCHC-type" evidence="3">
    <location>
        <begin position="202"/>
        <end position="215"/>
    </location>
</feature>
<dbReference type="InterPro" id="IPR042509">
    <property type="entry name" value="ZCCHC3"/>
</dbReference>
<keyword evidence="1" id="KW-0479">Metal-binding</keyword>
<protein>
    <recommendedName>
        <fullName evidence="3">CCHC-type domain-containing protein</fullName>
    </recommendedName>
</protein>
<keyword evidence="1" id="KW-0863">Zinc-finger</keyword>
<reference evidence="4" key="1">
    <citation type="submission" date="2022-08" db="UniProtKB">
        <authorList>
            <consortium name="EnsemblMetazoa"/>
        </authorList>
    </citation>
    <scope>IDENTIFICATION</scope>
    <source>
        <strain evidence="4">05x7-T-G4-1.051#20</strain>
    </source>
</reference>
<name>A0A8W8KIG8_MAGGI</name>
<evidence type="ECO:0000256" key="2">
    <source>
        <dbReference type="SAM" id="MobiDB-lite"/>
    </source>
</evidence>
<accession>A0A8W8KIG8</accession>
<dbReference type="SMART" id="SM00343">
    <property type="entry name" value="ZnF_C2HC"/>
    <property type="match status" value="2"/>
</dbReference>
<dbReference type="GO" id="GO:0008270">
    <property type="term" value="F:zinc ion binding"/>
    <property type="evidence" value="ECO:0007669"/>
    <property type="project" value="UniProtKB-KW"/>
</dbReference>
<dbReference type="GO" id="GO:0003723">
    <property type="term" value="F:RNA binding"/>
    <property type="evidence" value="ECO:0007669"/>
    <property type="project" value="InterPro"/>
</dbReference>
<keyword evidence="5" id="KW-1185">Reference proteome</keyword>
<dbReference type="SUPFAM" id="SSF57756">
    <property type="entry name" value="Retrovirus zinc finger-like domains"/>
    <property type="match status" value="1"/>
</dbReference>
<dbReference type="InterPro" id="IPR001878">
    <property type="entry name" value="Znf_CCHC"/>
</dbReference>
<dbReference type="EnsemblMetazoa" id="G23606.1">
    <property type="protein sequence ID" value="G23606.1:cds"/>
    <property type="gene ID" value="G23606"/>
</dbReference>
<dbReference type="PANTHER" id="PTHR22639">
    <property type="entry name" value="GAG-RELATED PROTEIN"/>
    <property type="match status" value="1"/>
</dbReference>
<feature type="region of interest" description="Disordered" evidence="2">
    <location>
        <begin position="255"/>
        <end position="348"/>
    </location>
</feature>
<dbReference type="GO" id="GO:0003690">
    <property type="term" value="F:double-stranded DNA binding"/>
    <property type="evidence" value="ECO:0007669"/>
    <property type="project" value="InterPro"/>
</dbReference>
<dbReference type="PROSITE" id="PS50158">
    <property type="entry name" value="ZF_CCHC"/>
    <property type="match status" value="1"/>
</dbReference>
<proteinExistence type="predicted"/>
<dbReference type="Proteomes" id="UP000005408">
    <property type="component" value="Unassembled WGS sequence"/>
</dbReference>
<sequence>MPASSSGGHEGGSQYNTNKVNRNYRRENTVTFDVLDNGQIKPDNIIKFVHENCGVGSMFACVPRSGNLYEITLDGRASLQYLLEGIKIGDKTYECREIVQNSIMVSFLHLPAYIEDHEIEDTLLSMNIEILSPIKRRYYPGTNIADGTRYVRVKLPPNMQSLPYTIKFRKEYYRVIHNGQIKVCSLCYSQDHLFRACPKFVCFRCKQQGHYARTCTVKKCYDCLEWGDECSCGSSEHDSGDDSPVEEVNKENGAQLDEAQERESEPEMEVNETPENPTEDDIGKTHDEQKKVEPEIDSHVKENSGKISEPADSADSHRDQNNAEGNEVVREHSESSESSEQVDEIIIK</sequence>
<feature type="compositionally biased region" description="Acidic residues" evidence="2">
    <location>
        <begin position="266"/>
        <end position="280"/>
    </location>
</feature>
<dbReference type="GO" id="GO:0002218">
    <property type="term" value="P:activation of innate immune response"/>
    <property type="evidence" value="ECO:0007669"/>
    <property type="project" value="InterPro"/>
</dbReference>
<evidence type="ECO:0000313" key="4">
    <source>
        <dbReference type="EnsemblMetazoa" id="G23606.1:cds"/>
    </source>
</evidence>
<evidence type="ECO:0000313" key="5">
    <source>
        <dbReference type="Proteomes" id="UP000005408"/>
    </source>
</evidence>